<evidence type="ECO:0000313" key="1">
    <source>
        <dbReference type="EMBL" id="KAK4028007.1"/>
    </source>
</evidence>
<sequence>MARNEKPDLQKSAPIGSRPILKIKFFVLYQHRGPERTNTAGRNSALATQHPILVYSILTMDLENFLIKMLEMSFQIIKVDDD</sequence>
<protein>
    <submittedName>
        <fullName evidence="1">Uncharacterized protein</fullName>
    </submittedName>
</protein>
<organism evidence="1 2">
    <name type="scientific">Daphnia magna</name>
    <dbReference type="NCBI Taxonomy" id="35525"/>
    <lineage>
        <taxon>Eukaryota</taxon>
        <taxon>Metazoa</taxon>
        <taxon>Ecdysozoa</taxon>
        <taxon>Arthropoda</taxon>
        <taxon>Crustacea</taxon>
        <taxon>Branchiopoda</taxon>
        <taxon>Diplostraca</taxon>
        <taxon>Cladocera</taxon>
        <taxon>Anomopoda</taxon>
        <taxon>Daphniidae</taxon>
        <taxon>Daphnia</taxon>
    </lineage>
</organism>
<evidence type="ECO:0000313" key="2">
    <source>
        <dbReference type="Proteomes" id="UP001234178"/>
    </source>
</evidence>
<reference evidence="1 2" key="1">
    <citation type="journal article" date="2023" name="Nucleic Acids Res.">
        <title>The hologenome of Daphnia magna reveals possible DNA methylation and microbiome-mediated evolution of the host genome.</title>
        <authorList>
            <person name="Chaturvedi A."/>
            <person name="Li X."/>
            <person name="Dhandapani V."/>
            <person name="Marshall H."/>
            <person name="Kissane S."/>
            <person name="Cuenca-Cambronero M."/>
            <person name="Asole G."/>
            <person name="Calvet F."/>
            <person name="Ruiz-Romero M."/>
            <person name="Marangio P."/>
            <person name="Guigo R."/>
            <person name="Rago D."/>
            <person name="Mirbahai L."/>
            <person name="Eastwood N."/>
            <person name="Colbourne J.K."/>
            <person name="Zhou J."/>
            <person name="Mallon E."/>
            <person name="Orsini L."/>
        </authorList>
    </citation>
    <scope>NUCLEOTIDE SEQUENCE [LARGE SCALE GENOMIC DNA]</scope>
    <source>
        <strain evidence="1">LRV0_1</strain>
    </source>
</reference>
<comment type="caution">
    <text evidence="1">The sequence shown here is derived from an EMBL/GenBank/DDBJ whole genome shotgun (WGS) entry which is preliminary data.</text>
</comment>
<name>A0ABR0ASB3_9CRUS</name>
<accession>A0ABR0ASB3</accession>
<gene>
    <name evidence="1" type="ORF">OUZ56_017170</name>
</gene>
<dbReference type="EMBL" id="JAOYFB010000038">
    <property type="protein sequence ID" value="KAK4028007.1"/>
    <property type="molecule type" value="Genomic_DNA"/>
</dbReference>
<dbReference type="Proteomes" id="UP001234178">
    <property type="component" value="Unassembled WGS sequence"/>
</dbReference>
<proteinExistence type="predicted"/>
<keyword evidence="2" id="KW-1185">Reference proteome</keyword>